<gene>
    <name evidence="2" type="ORF">C922_05868</name>
</gene>
<dbReference type="GeneID" id="20041142"/>
<dbReference type="RefSeq" id="XP_008819661.1">
    <property type="nucleotide sequence ID" value="XM_008821439.1"/>
</dbReference>
<dbReference type="VEuPathDB" id="PlasmoDB:C922_05868"/>
<evidence type="ECO:0000313" key="3">
    <source>
        <dbReference type="Proteomes" id="UP000030640"/>
    </source>
</evidence>
<dbReference type="EMBL" id="KI965749">
    <property type="protein sequence ID" value="EUD61253.1"/>
    <property type="molecule type" value="Genomic_DNA"/>
</dbReference>
<name>W7AEQ5_9APIC</name>
<proteinExistence type="predicted"/>
<evidence type="ECO:0000256" key="1">
    <source>
        <dbReference type="SAM" id="MobiDB-lite"/>
    </source>
</evidence>
<feature type="non-terminal residue" evidence="2">
    <location>
        <position position="349"/>
    </location>
</feature>
<evidence type="ECO:0000313" key="2">
    <source>
        <dbReference type="EMBL" id="EUD61253.1"/>
    </source>
</evidence>
<reference evidence="2 3" key="1">
    <citation type="submission" date="2013-02" db="EMBL/GenBank/DDBJ databases">
        <title>The Genome Sequence of Plasmodium inui San Antonio 1.</title>
        <authorList>
            <consortium name="The Broad Institute Genome Sequencing Platform"/>
            <consortium name="The Broad Institute Genome Sequencing Center for Infectious Disease"/>
            <person name="Neafsey D."/>
            <person name="Cheeseman I."/>
            <person name="Volkman S."/>
            <person name="Adams J."/>
            <person name="Walker B."/>
            <person name="Young S.K."/>
            <person name="Zeng Q."/>
            <person name="Gargeya S."/>
            <person name="Fitzgerald M."/>
            <person name="Haas B."/>
            <person name="Abouelleil A."/>
            <person name="Alvarado L."/>
            <person name="Arachchi H.M."/>
            <person name="Berlin A.M."/>
            <person name="Chapman S.B."/>
            <person name="Dewar J."/>
            <person name="Goldberg J."/>
            <person name="Griggs A."/>
            <person name="Gujja S."/>
            <person name="Hansen M."/>
            <person name="Howarth C."/>
            <person name="Imamovic A."/>
            <person name="Larimer J."/>
            <person name="McCowan C."/>
            <person name="Murphy C."/>
            <person name="Neiman D."/>
            <person name="Pearson M."/>
            <person name="Priest M."/>
            <person name="Roberts A."/>
            <person name="Saif S."/>
            <person name="Shea T."/>
            <person name="Sisk P."/>
            <person name="Sykes S."/>
            <person name="Wortman J."/>
            <person name="Nusbaum C."/>
            <person name="Birren B."/>
        </authorList>
    </citation>
    <scope>NUCLEOTIDE SEQUENCE [LARGE SCALE GENOMIC DNA]</scope>
    <source>
        <strain evidence="2 3">San Antonio 1</strain>
    </source>
</reference>
<feature type="non-terminal residue" evidence="2">
    <location>
        <position position="1"/>
    </location>
</feature>
<feature type="region of interest" description="Disordered" evidence="1">
    <location>
        <begin position="202"/>
        <end position="349"/>
    </location>
</feature>
<sequence>DVRTTASTGLSQWLSKIEGGDTEIWGKALGAGNVEVGLKNAEAPGIPVKWSELIDGLLRGAVERAPSRNNIKGKSSLFWAIEDWAGLSHNVGNQSWQDNNWGQKILGILFCIVFGLQHNVSQDLRNTLHKVCPDCGPYDISGWLSKEEEDKSLVGQYEIPTKSSCCIKSIKGSQDARITLTGGALGVYLQNKLNTEALRAKEQKDKARKSVRSQLAESNAHKAGVASGVKGKRTAGETSNVSEAIRGPAARTTTDQELERVSTSDIEGSRTSGDLSEGTTGRQGIGTAGTGAPERNKATDPSTGVAQAGEVEQGSERGSGSSNSSETDSLTPKDSQTPGQPTSTGADGA</sequence>
<dbReference type="Proteomes" id="UP000030640">
    <property type="component" value="Unassembled WGS sequence"/>
</dbReference>
<dbReference type="AlphaFoldDB" id="W7AEQ5"/>
<feature type="compositionally biased region" description="Low complexity" evidence="1">
    <location>
        <begin position="309"/>
        <end position="329"/>
    </location>
</feature>
<feature type="compositionally biased region" description="Polar residues" evidence="1">
    <location>
        <begin position="263"/>
        <end position="280"/>
    </location>
</feature>
<accession>W7AEQ5</accession>
<feature type="compositionally biased region" description="Polar residues" evidence="1">
    <location>
        <begin position="330"/>
        <end position="349"/>
    </location>
</feature>
<protein>
    <submittedName>
        <fullName evidence="2">Uncharacterized protein</fullName>
    </submittedName>
</protein>
<keyword evidence="3" id="KW-1185">Reference proteome</keyword>
<organism evidence="2 3">
    <name type="scientific">Plasmodium inui San Antonio 1</name>
    <dbReference type="NCBI Taxonomy" id="1237626"/>
    <lineage>
        <taxon>Eukaryota</taxon>
        <taxon>Sar</taxon>
        <taxon>Alveolata</taxon>
        <taxon>Apicomplexa</taxon>
        <taxon>Aconoidasida</taxon>
        <taxon>Haemosporida</taxon>
        <taxon>Plasmodiidae</taxon>
        <taxon>Plasmodium</taxon>
        <taxon>Plasmodium (Plasmodium)</taxon>
    </lineage>
</organism>